<evidence type="ECO:0000259" key="12">
    <source>
        <dbReference type="PROSITE" id="PS50893"/>
    </source>
</evidence>
<dbReference type="PANTHER" id="PTHR43166">
    <property type="entry name" value="AMINO ACID IMPORT ATP-BINDING PROTEIN"/>
    <property type="match status" value="1"/>
</dbReference>
<keyword evidence="11" id="KW-0472">Membrane</keyword>
<dbReference type="InterPro" id="IPR018449">
    <property type="entry name" value="NIL_domain"/>
</dbReference>
<comment type="similarity">
    <text evidence="3">Belongs to the ABC transporter superfamily.</text>
</comment>
<evidence type="ECO:0000256" key="1">
    <source>
        <dbReference type="ARBA" id="ARBA00002579"/>
    </source>
</evidence>
<dbReference type="InterPro" id="IPR003593">
    <property type="entry name" value="AAA+_ATPase"/>
</dbReference>
<dbReference type="InterPro" id="IPR027417">
    <property type="entry name" value="P-loop_NTPase"/>
</dbReference>
<dbReference type="KEGG" id="alj:G8D99_06490"/>
<evidence type="ECO:0000256" key="4">
    <source>
        <dbReference type="ARBA" id="ARBA00020019"/>
    </source>
</evidence>
<evidence type="ECO:0000256" key="9">
    <source>
        <dbReference type="ARBA" id="ARBA00022967"/>
    </source>
</evidence>
<dbReference type="SUPFAM" id="SSF55021">
    <property type="entry name" value="ACT-like"/>
    <property type="match status" value="1"/>
</dbReference>
<evidence type="ECO:0000256" key="2">
    <source>
        <dbReference type="ARBA" id="ARBA00004417"/>
    </source>
</evidence>
<organism evidence="13 14">
    <name type="scientific">Acinetobacter lanii</name>
    <dbReference type="NCBI Taxonomy" id="2715163"/>
    <lineage>
        <taxon>Bacteria</taxon>
        <taxon>Pseudomonadati</taxon>
        <taxon>Pseudomonadota</taxon>
        <taxon>Gammaproteobacteria</taxon>
        <taxon>Moraxellales</taxon>
        <taxon>Moraxellaceae</taxon>
        <taxon>Acinetobacter</taxon>
    </lineage>
</organism>
<evidence type="ECO:0000256" key="7">
    <source>
        <dbReference type="ARBA" id="ARBA00022741"/>
    </source>
</evidence>
<dbReference type="PROSITE" id="PS50893">
    <property type="entry name" value="ABC_TRANSPORTER_2"/>
    <property type="match status" value="1"/>
</dbReference>
<dbReference type="Gene3D" id="3.30.70.260">
    <property type="match status" value="1"/>
</dbReference>
<comment type="function">
    <text evidence="1">Part of the ABC transporter FtsEX involved in cellular division. Important for assembly or stability of the septal ring.</text>
</comment>
<dbReference type="RefSeq" id="WP_166323710.1">
    <property type="nucleotide sequence ID" value="NZ_CP049916.1"/>
</dbReference>
<keyword evidence="10" id="KW-0029">Amino-acid transport</keyword>
<evidence type="ECO:0000313" key="14">
    <source>
        <dbReference type="Proteomes" id="UP000501939"/>
    </source>
</evidence>
<dbReference type="EMBL" id="CP049916">
    <property type="protein sequence ID" value="QIO08701.1"/>
    <property type="molecule type" value="Genomic_DNA"/>
</dbReference>
<dbReference type="InterPro" id="IPR045865">
    <property type="entry name" value="ACT-like_dom_sf"/>
</dbReference>
<dbReference type="Pfam" id="PF00005">
    <property type="entry name" value="ABC_tran"/>
    <property type="match status" value="1"/>
</dbReference>
<keyword evidence="6" id="KW-1003">Cell membrane</keyword>
<dbReference type="SMART" id="SM00930">
    <property type="entry name" value="NIL"/>
    <property type="match status" value="1"/>
</dbReference>
<dbReference type="PROSITE" id="PS00211">
    <property type="entry name" value="ABC_TRANSPORTER_1"/>
    <property type="match status" value="1"/>
</dbReference>
<dbReference type="GO" id="GO:0016887">
    <property type="term" value="F:ATP hydrolysis activity"/>
    <property type="evidence" value="ECO:0007669"/>
    <property type="project" value="InterPro"/>
</dbReference>
<keyword evidence="8 13" id="KW-0067">ATP-binding</keyword>
<dbReference type="InterPro" id="IPR050086">
    <property type="entry name" value="MetN_ABC_transporter-like"/>
</dbReference>
<dbReference type="FunFam" id="3.40.50.300:FF:000056">
    <property type="entry name" value="Cell division ATP-binding protein FtsE"/>
    <property type="match status" value="1"/>
</dbReference>
<gene>
    <name evidence="13" type="ORF">G8D99_06490</name>
</gene>
<dbReference type="Gene3D" id="3.40.50.300">
    <property type="entry name" value="P-loop containing nucleotide triphosphate hydrolases"/>
    <property type="match status" value="1"/>
</dbReference>
<evidence type="ECO:0000256" key="5">
    <source>
        <dbReference type="ARBA" id="ARBA00022448"/>
    </source>
</evidence>
<dbReference type="GO" id="GO:0005886">
    <property type="term" value="C:plasma membrane"/>
    <property type="evidence" value="ECO:0007669"/>
    <property type="project" value="UniProtKB-SubCell"/>
</dbReference>
<evidence type="ECO:0000256" key="6">
    <source>
        <dbReference type="ARBA" id="ARBA00022475"/>
    </source>
</evidence>
<keyword evidence="7" id="KW-0547">Nucleotide-binding</keyword>
<dbReference type="InterPro" id="IPR017871">
    <property type="entry name" value="ABC_transporter-like_CS"/>
</dbReference>
<dbReference type="InterPro" id="IPR003439">
    <property type="entry name" value="ABC_transporter-like_ATP-bd"/>
</dbReference>
<proteinExistence type="inferred from homology"/>
<feature type="domain" description="ABC transporter" evidence="12">
    <location>
        <begin position="2"/>
        <end position="242"/>
    </location>
</feature>
<keyword evidence="9" id="KW-1278">Translocase</keyword>
<dbReference type="PANTHER" id="PTHR43166:SF30">
    <property type="entry name" value="METHIONINE IMPORT ATP-BINDING PROTEIN METN"/>
    <property type="match status" value="1"/>
</dbReference>
<protein>
    <recommendedName>
        <fullName evidence="4">Cell division ATP-binding protein FtsE</fullName>
    </recommendedName>
</protein>
<evidence type="ECO:0000313" key="13">
    <source>
        <dbReference type="EMBL" id="QIO08701.1"/>
    </source>
</evidence>
<dbReference type="SMART" id="SM00382">
    <property type="entry name" value="AAA"/>
    <property type="match status" value="1"/>
</dbReference>
<sequence>MINIENADKYFNAKNNKIFALKNISLQIDASKIVGIIGYSGAGKSTLLRLMNGLEKADAGQVEVLGQSIQHASENELKALRKQISMIFQHFNLLKTITVFDNIAFPLRLDGSLSKKQLQQRVEDLAHQVGLSEHLHKYPKQLSGGQKQRVGIARALANSPKILLCDEATSALDPITTHEILNLLLQINRDLGITIVLITHEIDVIRRICDDVVVLEKGQIAEQGPVDQVLLHPVHDISRSLILENTDIDEAILLPNSQILRVTAIGELAQRPVYETLALKHQVNYQILHSKVERTKTSLYSQSILSIQGLNTANYLQQLEQLGAHIEIIQGAAPRITEAA</sequence>
<dbReference type="GO" id="GO:0005524">
    <property type="term" value="F:ATP binding"/>
    <property type="evidence" value="ECO:0007669"/>
    <property type="project" value="UniProtKB-KW"/>
</dbReference>
<dbReference type="Proteomes" id="UP000501939">
    <property type="component" value="Chromosome"/>
</dbReference>
<keyword evidence="5" id="KW-0813">Transport</keyword>
<dbReference type="GO" id="GO:0006865">
    <property type="term" value="P:amino acid transport"/>
    <property type="evidence" value="ECO:0007669"/>
    <property type="project" value="UniProtKB-KW"/>
</dbReference>
<name>A0A6G8S3H9_9GAMM</name>
<accession>A0A6G8S3H9</accession>
<dbReference type="SUPFAM" id="SSF52540">
    <property type="entry name" value="P-loop containing nucleoside triphosphate hydrolases"/>
    <property type="match status" value="1"/>
</dbReference>
<evidence type="ECO:0000256" key="11">
    <source>
        <dbReference type="ARBA" id="ARBA00023136"/>
    </source>
</evidence>
<evidence type="ECO:0000256" key="8">
    <source>
        <dbReference type="ARBA" id="ARBA00022840"/>
    </source>
</evidence>
<evidence type="ECO:0000256" key="10">
    <source>
        <dbReference type="ARBA" id="ARBA00022970"/>
    </source>
</evidence>
<dbReference type="AlphaFoldDB" id="A0A6G8S3H9"/>
<dbReference type="Pfam" id="PF09383">
    <property type="entry name" value="NIL"/>
    <property type="match status" value="1"/>
</dbReference>
<reference evidence="13 14" key="1">
    <citation type="submission" date="2020-03" db="EMBL/GenBank/DDBJ databases">
        <authorList>
            <person name="Zhu W."/>
        </authorList>
    </citation>
    <scope>NUCLEOTIDE SEQUENCE [LARGE SCALE GENOMIC DNA]</scope>
    <source>
        <strain evidence="13 14">185</strain>
    </source>
</reference>
<comment type="subcellular location">
    <subcellularLocation>
        <location evidence="2">Cell inner membrane</location>
        <topology evidence="2">Peripheral membrane protein</topology>
    </subcellularLocation>
</comment>
<evidence type="ECO:0000256" key="3">
    <source>
        <dbReference type="ARBA" id="ARBA00005417"/>
    </source>
</evidence>
<keyword evidence="14" id="KW-1185">Reference proteome</keyword>